<evidence type="ECO:0000313" key="2">
    <source>
        <dbReference type="EMBL" id="OHV31696.1"/>
    </source>
</evidence>
<organism evidence="2 3">
    <name type="scientific">Parafrankia colletiae</name>
    <dbReference type="NCBI Taxonomy" id="573497"/>
    <lineage>
        <taxon>Bacteria</taxon>
        <taxon>Bacillati</taxon>
        <taxon>Actinomycetota</taxon>
        <taxon>Actinomycetes</taxon>
        <taxon>Frankiales</taxon>
        <taxon>Frankiaceae</taxon>
        <taxon>Parafrankia</taxon>
    </lineage>
</organism>
<keyword evidence="1" id="KW-0812">Transmembrane</keyword>
<keyword evidence="3" id="KW-1185">Reference proteome</keyword>
<protein>
    <submittedName>
        <fullName evidence="2">Uncharacterized protein</fullName>
    </submittedName>
</protein>
<name>A0A1S1QDL1_9ACTN</name>
<dbReference type="Proteomes" id="UP000179627">
    <property type="component" value="Unassembled WGS sequence"/>
</dbReference>
<accession>A0A1S1QDL1</accession>
<comment type="caution">
    <text evidence="2">The sequence shown here is derived from an EMBL/GenBank/DDBJ whole genome shotgun (WGS) entry which is preliminary data.</text>
</comment>
<feature type="transmembrane region" description="Helical" evidence="1">
    <location>
        <begin position="12"/>
        <end position="42"/>
    </location>
</feature>
<dbReference type="EMBL" id="MBLM01000142">
    <property type="protein sequence ID" value="OHV31696.1"/>
    <property type="molecule type" value="Genomic_DNA"/>
</dbReference>
<evidence type="ECO:0000256" key="1">
    <source>
        <dbReference type="SAM" id="Phobius"/>
    </source>
</evidence>
<keyword evidence="1" id="KW-0472">Membrane</keyword>
<dbReference type="RefSeq" id="WP_131803132.1">
    <property type="nucleotide sequence ID" value="NZ_MBLM01000142.1"/>
</dbReference>
<keyword evidence="1" id="KW-1133">Transmembrane helix</keyword>
<sequence length="60" mass="6701">MQTFQRRAGTVVGALFTVWLAVFWGFIYAAVGAGLFLVSLLVERYRRQRAHAGKSQTTVP</sequence>
<proteinExistence type="predicted"/>
<dbReference type="OrthoDB" id="3221128at2"/>
<gene>
    <name evidence="2" type="ORF">CC117_25530</name>
</gene>
<dbReference type="AlphaFoldDB" id="A0A1S1QDL1"/>
<evidence type="ECO:0000313" key="3">
    <source>
        <dbReference type="Proteomes" id="UP000179627"/>
    </source>
</evidence>
<reference evidence="3" key="1">
    <citation type="submission" date="2016-07" db="EMBL/GenBank/DDBJ databases">
        <title>Sequence Frankia sp. strain CcI1.17.</title>
        <authorList>
            <person name="Ghodhbane-Gtari F."/>
            <person name="Swanson E."/>
            <person name="Gueddou A."/>
            <person name="Morris K."/>
            <person name="Hezbri K."/>
            <person name="Ktari A."/>
            <person name="Nouioui I."/>
            <person name="Abebe-Akele F."/>
            <person name="Simpson S."/>
            <person name="Thomas K."/>
            <person name="Gtari M."/>
            <person name="Tisa L.S."/>
            <person name="Hurst S."/>
        </authorList>
    </citation>
    <scope>NUCLEOTIDE SEQUENCE [LARGE SCALE GENOMIC DNA]</scope>
    <source>
        <strain evidence="3">Cc1.17</strain>
    </source>
</reference>